<gene>
    <name evidence="1" type="ORF">CDEST_08491</name>
</gene>
<dbReference type="RefSeq" id="XP_062780701.1">
    <property type="nucleotide sequence ID" value="XM_062924650.1"/>
</dbReference>
<dbReference type="GeneID" id="87944994"/>
<dbReference type="KEGG" id="cdet:87944994"/>
<dbReference type="EMBL" id="CP137309">
    <property type="protein sequence ID" value="WQF83477.1"/>
    <property type="molecule type" value="Genomic_DNA"/>
</dbReference>
<keyword evidence="2" id="KW-1185">Reference proteome</keyword>
<dbReference type="Proteomes" id="UP001322277">
    <property type="component" value="Chromosome 5"/>
</dbReference>
<proteinExistence type="predicted"/>
<accession>A0AAX4IJQ7</accession>
<evidence type="ECO:0000313" key="2">
    <source>
        <dbReference type="Proteomes" id="UP001322277"/>
    </source>
</evidence>
<dbReference type="AlphaFoldDB" id="A0AAX4IJQ7"/>
<sequence>MHRPALAAPRITASAREFSIFDTSPKGSLEASIVAYNRENMTTMLAPAGSGRTVTAGIEKEWRCRLGSSSDEQEISDQYGVCFVTTVNAAGSRTVDPGMPVSTCFSEAHSVVVAFTAGLEQVQVVHPIITQYEYDPSALLSRWAAWEATAACTTLTSPRPTPGQCLGDRRHGLQELFRWRWRQEVQWVWEQSRGQKR</sequence>
<reference evidence="2" key="1">
    <citation type="journal article" date="2023" name="bioRxiv">
        <title>Complete genome of the Medicago anthracnose fungus, Colletotrichum destructivum, reveals a mini-chromosome-like region within a core chromosome.</title>
        <authorList>
            <person name="Lapalu N."/>
            <person name="Simon A."/>
            <person name="Lu A."/>
            <person name="Plaumann P.-L."/>
            <person name="Amselem J."/>
            <person name="Pigne S."/>
            <person name="Auger A."/>
            <person name="Koch C."/>
            <person name="Dallery J.-F."/>
            <person name="O'Connell R.J."/>
        </authorList>
    </citation>
    <scope>NUCLEOTIDE SEQUENCE [LARGE SCALE GENOMIC DNA]</scope>
    <source>
        <strain evidence="2">CBS 520.97</strain>
    </source>
</reference>
<name>A0AAX4IJQ7_9PEZI</name>
<evidence type="ECO:0000313" key="1">
    <source>
        <dbReference type="EMBL" id="WQF83477.1"/>
    </source>
</evidence>
<protein>
    <submittedName>
        <fullName evidence="1">Uncharacterized protein</fullName>
    </submittedName>
</protein>
<organism evidence="1 2">
    <name type="scientific">Colletotrichum destructivum</name>
    <dbReference type="NCBI Taxonomy" id="34406"/>
    <lineage>
        <taxon>Eukaryota</taxon>
        <taxon>Fungi</taxon>
        <taxon>Dikarya</taxon>
        <taxon>Ascomycota</taxon>
        <taxon>Pezizomycotina</taxon>
        <taxon>Sordariomycetes</taxon>
        <taxon>Hypocreomycetidae</taxon>
        <taxon>Glomerellales</taxon>
        <taxon>Glomerellaceae</taxon>
        <taxon>Colletotrichum</taxon>
        <taxon>Colletotrichum destructivum species complex</taxon>
    </lineage>
</organism>